<keyword evidence="6" id="KW-0320">Glycogen biosynthesis</keyword>
<gene>
    <name evidence="15" type="ORF">K443DRAFT_369764</name>
</gene>
<keyword evidence="3" id="KW-0963">Cytoplasm</keyword>
<evidence type="ECO:0000256" key="6">
    <source>
        <dbReference type="ARBA" id="ARBA00023056"/>
    </source>
</evidence>
<evidence type="ECO:0000256" key="9">
    <source>
        <dbReference type="ARBA" id="ARBA00038162"/>
    </source>
</evidence>
<dbReference type="GO" id="GO:0005737">
    <property type="term" value="C:cytoplasm"/>
    <property type="evidence" value="ECO:0007669"/>
    <property type="project" value="UniProtKB-SubCell"/>
</dbReference>
<keyword evidence="16" id="KW-1185">Reference proteome</keyword>
<accession>A0A0C9XD29</accession>
<dbReference type="SUPFAM" id="SSF53448">
    <property type="entry name" value="Nucleotide-diphospho-sugar transferases"/>
    <property type="match status" value="1"/>
</dbReference>
<dbReference type="Gene3D" id="3.90.550.10">
    <property type="entry name" value="Spore Coat Polysaccharide Biosynthesis Protein SpsA, Chain A"/>
    <property type="match status" value="1"/>
</dbReference>
<evidence type="ECO:0000313" key="15">
    <source>
        <dbReference type="EMBL" id="KIJ94112.1"/>
    </source>
</evidence>
<feature type="region of interest" description="Disordered" evidence="14">
    <location>
        <begin position="779"/>
        <end position="936"/>
    </location>
</feature>
<dbReference type="GO" id="GO:0008466">
    <property type="term" value="F:glycogenin glucosyltransferase activity"/>
    <property type="evidence" value="ECO:0007669"/>
    <property type="project" value="UniProtKB-EC"/>
</dbReference>
<evidence type="ECO:0000256" key="12">
    <source>
        <dbReference type="ARBA" id="ARBA00052293"/>
    </source>
</evidence>
<reference evidence="16" key="2">
    <citation type="submission" date="2015-01" db="EMBL/GenBank/DDBJ databases">
        <title>Evolutionary Origins and Diversification of the Mycorrhizal Mutualists.</title>
        <authorList>
            <consortium name="DOE Joint Genome Institute"/>
            <consortium name="Mycorrhizal Genomics Consortium"/>
            <person name="Kohler A."/>
            <person name="Kuo A."/>
            <person name="Nagy L.G."/>
            <person name="Floudas D."/>
            <person name="Copeland A."/>
            <person name="Barry K.W."/>
            <person name="Cichocki N."/>
            <person name="Veneault-Fourrey C."/>
            <person name="LaButti K."/>
            <person name="Lindquist E.A."/>
            <person name="Lipzen A."/>
            <person name="Lundell T."/>
            <person name="Morin E."/>
            <person name="Murat C."/>
            <person name="Riley R."/>
            <person name="Ohm R."/>
            <person name="Sun H."/>
            <person name="Tunlid A."/>
            <person name="Henrissat B."/>
            <person name="Grigoriev I.V."/>
            <person name="Hibbett D.S."/>
            <person name="Martin F."/>
        </authorList>
    </citation>
    <scope>NUCLEOTIDE SEQUENCE [LARGE SCALE GENOMIC DNA]</scope>
    <source>
        <strain evidence="16">LaAM-08-1</strain>
    </source>
</reference>
<feature type="region of interest" description="Disordered" evidence="14">
    <location>
        <begin position="956"/>
        <end position="1037"/>
    </location>
</feature>
<dbReference type="HOGENOM" id="CLU_003372_0_0_1"/>
<name>A0A0C9XD29_9AGAR</name>
<protein>
    <recommendedName>
        <fullName evidence="10">glycogenin glucosyltransferase</fullName>
        <ecNumber evidence="10">2.4.1.186</ecNumber>
    </recommendedName>
</protein>
<comment type="cofactor">
    <cofactor evidence="1">
        <name>Mn(2+)</name>
        <dbReference type="ChEBI" id="CHEBI:29035"/>
    </cofactor>
</comment>
<feature type="compositionally biased region" description="Acidic residues" evidence="14">
    <location>
        <begin position="814"/>
        <end position="827"/>
    </location>
</feature>
<feature type="compositionally biased region" description="Low complexity" evidence="14">
    <location>
        <begin position="1013"/>
        <end position="1037"/>
    </location>
</feature>
<dbReference type="EMBL" id="KN838809">
    <property type="protein sequence ID" value="KIJ94112.1"/>
    <property type="molecule type" value="Genomic_DNA"/>
</dbReference>
<dbReference type="InterPro" id="IPR029044">
    <property type="entry name" value="Nucleotide-diphossugar_trans"/>
</dbReference>
<proteinExistence type="inferred from homology"/>
<feature type="compositionally biased region" description="Low complexity" evidence="14">
    <location>
        <begin position="538"/>
        <end position="551"/>
    </location>
</feature>
<feature type="compositionally biased region" description="Basic and acidic residues" evidence="14">
    <location>
        <begin position="476"/>
        <end position="490"/>
    </location>
</feature>
<feature type="compositionally biased region" description="Polar residues" evidence="14">
    <location>
        <begin position="633"/>
        <end position="642"/>
    </location>
</feature>
<evidence type="ECO:0000256" key="4">
    <source>
        <dbReference type="ARBA" id="ARBA00022679"/>
    </source>
</evidence>
<dbReference type="InterPro" id="IPR002495">
    <property type="entry name" value="Glyco_trans_8"/>
</dbReference>
<evidence type="ECO:0000256" key="5">
    <source>
        <dbReference type="ARBA" id="ARBA00022723"/>
    </source>
</evidence>
<dbReference type="Pfam" id="PF01501">
    <property type="entry name" value="Glyco_transf_8"/>
    <property type="match status" value="1"/>
</dbReference>
<dbReference type="EC" id="2.4.1.186" evidence="10"/>
<feature type="compositionally biased region" description="Polar residues" evidence="14">
    <location>
        <begin position="906"/>
        <end position="915"/>
    </location>
</feature>
<evidence type="ECO:0000256" key="14">
    <source>
        <dbReference type="SAM" id="MobiDB-lite"/>
    </source>
</evidence>
<dbReference type="FunFam" id="3.90.550.10:FF:000092">
    <property type="entry name" value="Glycogenin 2"/>
    <property type="match status" value="1"/>
</dbReference>
<dbReference type="InterPro" id="IPR050587">
    <property type="entry name" value="GNT1/Glycosyltrans_8"/>
</dbReference>
<dbReference type="AlphaFoldDB" id="A0A0C9XD29"/>
<comment type="similarity">
    <text evidence="9">Belongs to the glycosyltransferase 8 family. Glycogenin subfamily.</text>
</comment>
<comment type="subcellular location">
    <subcellularLocation>
        <location evidence="2">Cytoplasm</location>
    </subcellularLocation>
</comment>
<dbReference type="GO" id="GO:0046872">
    <property type="term" value="F:metal ion binding"/>
    <property type="evidence" value="ECO:0007669"/>
    <property type="project" value="UniProtKB-KW"/>
</dbReference>
<evidence type="ECO:0000256" key="3">
    <source>
        <dbReference type="ARBA" id="ARBA00022490"/>
    </source>
</evidence>
<evidence type="ECO:0000256" key="8">
    <source>
        <dbReference type="ARBA" id="ARBA00023211"/>
    </source>
</evidence>
<feature type="compositionally biased region" description="Pro residues" evidence="14">
    <location>
        <begin position="606"/>
        <end position="617"/>
    </location>
</feature>
<keyword evidence="4 15" id="KW-0808">Transferase</keyword>
<organism evidence="15 16">
    <name type="scientific">Laccaria amethystina LaAM-08-1</name>
    <dbReference type="NCBI Taxonomy" id="1095629"/>
    <lineage>
        <taxon>Eukaryota</taxon>
        <taxon>Fungi</taxon>
        <taxon>Dikarya</taxon>
        <taxon>Basidiomycota</taxon>
        <taxon>Agaricomycotina</taxon>
        <taxon>Agaricomycetes</taxon>
        <taxon>Agaricomycetidae</taxon>
        <taxon>Agaricales</taxon>
        <taxon>Agaricineae</taxon>
        <taxon>Hydnangiaceae</taxon>
        <taxon>Laccaria</taxon>
    </lineage>
</organism>
<feature type="compositionally biased region" description="Basic and acidic residues" evidence="14">
    <location>
        <begin position="567"/>
        <end position="589"/>
    </location>
</feature>
<dbReference type="OrthoDB" id="2014201at2759"/>
<dbReference type="CDD" id="cd02537">
    <property type="entry name" value="GT8_Glycogenin"/>
    <property type="match status" value="1"/>
</dbReference>
<evidence type="ECO:0000256" key="13">
    <source>
        <dbReference type="ARBA" id="ARBA00057883"/>
    </source>
</evidence>
<feature type="compositionally biased region" description="Basic and acidic residues" evidence="14">
    <location>
        <begin position="793"/>
        <end position="813"/>
    </location>
</feature>
<comment type="function">
    <text evidence="13">Self-glucosylating initiator of glycogen synthesis. It catalyzes the formation of a short alpha (1,4)-glucosyl chain covalently attached via a glucose 1-O-tyrosyl linkage to internal tyrosine residues and these chains act as primers for the elongation reaction catalyzed by glycogen synthase.</text>
</comment>
<evidence type="ECO:0000256" key="11">
    <source>
        <dbReference type="ARBA" id="ARBA00050886"/>
    </source>
</evidence>
<dbReference type="STRING" id="1095629.A0A0C9XD29"/>
<evidence type="ECO:0000256" key="1">
    <source>
        <dbReference type="ARBA" id="ARBA00001936"/>
    </source>
</evidence>
<feature type="region of interest" description="Disordered" evidence="14">
    <location>
        <begin position="471"/>
        <end position="510"/>
    </location>
</feature>
<dbReference type="PANTHER" id="PTHR11183">
    <property type="entry name" value="GLYCOGENIN SUBFAMILY MEMBER"/>
    <property type="match status" value="1"/>
</dbReference>
<evidence type="ECO:0000256" key="2">
    <source>
        <dbReference type="ARBA" id="ARBA00004496"/>
    </source>
</evidence>
<sequence length="1080" mass="120131">MASHYAFVTLVSSDSYLPGALALVAALKDLHNSPPVEPEVDFQTLCLVTPESVDVSTIKLLRKAFDVVIGVEILEHENIKGLKLLDYFWHILSISPLRALQIDLFLSGRPDLTTVLTKLHIFRLTQYQKIIFLDADVLPIRSISHLFNLPHEFSAVPDVGWPDIFNSGVLVLSPGEDKFNQLNELLKSKGSWDGGDQGILNEWRGGDWNRLSFTYNTTPTAAYTYAPAYERYGSQISAIHFIGKNKPWNSISSRPPFSNREPSRLDSPQQSYDYESLVDKWFDVYDKYYRSEPIIPQSSFGLSRYSSAWDEKAATEEAGPKTLDSRPVLGLEDLRTLAIEGLSKSTVTSFGNLFGHGEYRSMPLEGRIDLMRPRKDPELKESVSTQAEDVKKAQDKVPVQSVLSELFDLNLQETSVTPRSATALLPEDISRWHTLRTPGPTEIPSSPRLRVVSLPSTPTPQSRFEVHVASSNVYPIDKKPEDRSNPHEFFGEGQPRHHHHGQHERHTQYGHQDSNMQQQYTPAYFDVQQQAIPASSDVQQQYTSVQHTQQHQQHKGQAGAPAYPQFRLRDGEENQRTEPQNHERSRQGEPQRPSSPPMMVWNAAVDPPPTTNPPPSVFPTDTYFPNVWDKTPSRQNDQTQSGPSPPDSAGFFQSPPPSEIPASLLQQGHYRNVTGESPLGVNPSPDRAKVKNVFPWEEKLRQLPARVFPVSDAPPPALFLSPESLSQASTAAPSTPEAAITRPRIQPLSPLYGLPSSLTYANAWDTVPSIQKYASQLVRQPQPPPLAPAFDEDGWRKDRRKSRDEQAEVNSRDGDDEDNADDDDDEPAAANSDVESVKSTSNRRSRSGSLTSHSRKPKKKEYRQFGVQTIPREKREQAVQAVQDPPPPLKQEKEKKATMHSKRQWAPSSGSNLLAPTTIHEMSNGHDSRMKSTTNAEAKFLPVSEPSHPTLLKLSSLSTAQPRSPIRSPREFVVSPSATGPPARPLLSPASKPSVRTSAITTAKLPSLIARQSSNESSLNSPASSAGPISPSDSSPINLAMKKAGRVWDPARGVELFKRGSEEVLARFLKMGSWEDESAR</sequence>
<keyword evidence="7" id="KW-0325">Glycoprotein</keyword>
<keyword evidence="5" id="KW-0479">Metal-binding</keyword>
<comment type="catalytic activity">
    <reaction evidence="11">
        <text>[1,4-alpha-D-glucosyl](n)-L-tyrosyl-[glycogenin] + UDP-alpha-D-glucose = [1,4-alpha-D-glucosyl](n+1)-L-tyrosyl-[glycogenin] + UDP + H(+)</text>
        <dbReference type="Rhea" id="RHEA:56560"/>
        <dbReference type="Rhea" id="RHEA-COMP:14606"/>
        <dbReference type="Rhea" id="RHEA-COMP:14607"/>
        <dbReference type="ChEBI" id="CHEBI:15378"/>
        <dbReference type="ChEBI" id="CHEBI:58223"/>
        <dbReference type="ChEBI" id="CHEBI:58885"/>
        <dbReference type="ChEBI" id="CHEBI:140574"/>
        <dbReference type="EC" id="2.4.1.186"/>
    </reaction>
</comment>
<feature type="region of interest" description="Disordered" evidence="14">
    <location>
        <begin position="535"/>
        <end position="662"/>
    </location>
</feature>
<evidence type="ECO:0000256" key="10">
    <source>
        <dbReference type="ARBA" id="ARBA00038934"/>
    </source>
</evidence>
<comment type="catalytic activity">
    <reaction evidence="12">
        <text>L-tyrosyl-[glycogenin] + UDP-alpha-D-glucose = alpha-D-glucosyl-L-tyrosyl-[glycogenin] + UDP + H(+)</text>
        <dbReference type="Rhea" id="RHEA:23360"/>
        <dbReference type="Rhea" id="RHEA-COMP:14604"/>
        <dbReference type="Rhea" id="RHEA-COMP:14605"/>
        <dbReference type="ChEBI" id="CHEBI:15378"/>
        <dbReference type="ChEBI" id="CHEBI:46858"/>
        <dbReference type="ChEBI" id="CHEBI:58223"/>
        <dbReference type="ChEBI" id="CHEBI:58885"/>
        <dbReference type="ChEBI" id="CHEBI:140573"/>
        <dbReference type="EC" id="2.4.1.186"/>
    </reaction>
</comment>
<reference evidence="15 16" key="1">
    <citation type="submission" date="2014-04" db="EMBL/GenBank/DDBJ databases">
        <authorList>
            <consortium name="DOE Joint Genome Institute"/>
            <person name="Kuo A."/>
            <person name="Kohler A."/>
            <person name="Nagy L.G."/>
            <person name="Floudas D."/>
            <person name="Copeland A."/>
            <person name="Barry K.W."/>
            <person name="Cichocki N."/>
            <person name="Veneault-Fourrey C."/>
            <person name="LaButti K."/>
            <person name="Lindquist E.A."/>
            <person name="Lipzen A."/>
            <person name="Lundell T."/>
            <person name="Morin E."/>
            <person name="Murat C."/>
            <person name="Sun H."/>
            <person name="Tunlid A."/>
            <person name="Henrissat B."/>
            <person name="Grigoriev I.V."/>
            <person name="Hibbett D.S."/>
            <person name="Martin F."/>
            <person name="Nordberg H.P."/>
            <person name="Cantor M.N."/>
            <person name="Hua S.X."/>
        </authorList>
    </citation>
    <scope>NUCLEOTIDE SEQUENCE [LARGE SCALE GENOMIC DNA]</scope>
    <source>
        <strain evidence="15 16">LaAM-08-1</strain>
    </source>
</reference>
<keyword evidence="8" id="KW-0464">Manganese</keyword>
<evidence type="ECO:0000256" key="7">
    <source>
        <dbReference type="ARBA" id="ARBA00023180"/>
    </source>
</evidence>
<evidence type="ECO:0000313" key="16">
    <source>
        <dbReference type="Proteomes" id="UP000054477"/>
    </source>
</evidence>
<dbReference type="Proteomes" id="UP000054477">
    <property type="component" value="Unassembled WGS sequence"/>
</dbReference>
<dbReference type="GO" id="GO:0005978">
    <property type="term" value="P:glycogen biosynthetic process"/>
    <property type="evidence" value="ECO:0007669"/>
    <property type="project" value="UniProtKB-KW"/>
</dbReference>